<evidence type="ECO:0000313" key="3">
    <source>
        <dbReference type="Proteomes" id="UP000626092"/>
    </source>
</evidence>
<dbReference type="Pfam" id="PF12315">
    <property type="entry name" value="DA1-like"/>
    <property type="match status" value="1"/>
</dbReference>
<dbReference type="InterPro" id="IPR045218">
    <property type="entry name" value="DA1-like"/>
</dbReference>
<organism evidence="2 3">
    <name type="scientific">Rhododendron simsii</name>
    <name type="common">Sims's rhododendron</name>
    <dbReference type="NCBI Taxonomy" id="118357"/>
    <lineage>
        <taxon>Eukaryota</taxon>
        <taxon>Viridiplantae</taxon>
        <taxon>Streptophyta</taxon>
        <taxon>Embryophyta</taxon>
        <taxon>Tracheophyta</taxon>
        <taxon>Spermatophyta</taxon>
        <taxon>Magnoliopsida</taxon>
        <taxon>eudicotyledons</taxon>
        <taxon>Gunneridae</taxon>
        <taxon>Pentapetalae</taxon>
        <taxon>asterids</taxon>
        <taxon>Ericales</taxon>
        <taxon>Ericaceae</taxon>
        <taxon>Ericoideae</taxon>
        <taxon>Rhodoreae</taxon>
        <taxon>Rhododendron</taxon>
    </lineage>
</organism>
<feature type="domain" description="Protein DA1-like" evidence="1">
    <location>
        <begin position="88"/>
        <end position="208"/>
    </location>
</feature>
<protein>
    <recommendedName>
        <fullName evidence="1">Protein DA1-like domain-containing protein</fullName>
    </recommendedName>
</protein>
<dbReference type="EMBL" id="WJXA01000001">
    <property type="protein sequence ID" value="KAF7154637.1"/>
    <property type="molecule type" value="Genomic_DNA"/>
</dbReference>
<evidence type="ECO:0000259" key="1">
    <source>
        <dbReference type="Pfam" id="PF12315"/>
    </source>
</evidence>
<gene>
    <name evidence="2" type="ORF">RHSIM_Rhsim01G0046200</name>
</gene>
<reference evidence="2" key="1">
    <citation type="submission" date="2019-11" db="EMBL/GenBank/DDBJ databases">
        <authorList>
            <person name="Liu Y."/>
            <person name="Hou J."/>
            <person name="Li T.-Q."/>
            <person name="Guan C.-H."/>
            <person name="Wu X."/>
            <person name="Wu H.-Z."/>
            <person name="Ling F."/>
            <person name="Zhang R."/>
            <person name="Shi X.-G."/>
            <person name="Ren J.-P."/>
            <person name="Chen E.-F."/>
            <person name="Sun J.-M."/>
        </authorList>
    </citation>
    <scope>NUCLEOTIDE SEQUENCE</scope>
    <source>
        <strain evidence="2">Adult_tree_wgs_1</strain>
        <tissue evidence="2">Leaves</tissue>
    </source>
</reference>
<evidence type="ECO:0000313" key="2">
    <source>
        <dbReference type="EMBL" id="KAF7154637.1"/>
    </source>
</evidence>
<sequence length="270" mass="30980">MKAPLPPLLLHRGCPSTDASPPLKQLLLHRRYEAMLDAVRRYLQPATNLGDGRYLCPDCLPISLMEPSHLKPIIRQVHSFFDDYFKLPVKKDIPIFFIDPNEMGKHDVNPYDQGLILFDDKATIKIVERCVRRGADIEVVTKKKEVKRNKVVAILLLFGFPKLILGATLAHEMGHALIKLQGWTFILERKVEEGICEAIAYEWLKYTVPNCDPSYTPKEAAIAEWLRIKEMSAIKTGRYAAEFGKAHRAIKKYGLKRTLKHVARWRNIPE</sequence>
<dbReference type="OrthoDB" id="1637544at2759"/>
<dbReference type="AlphaFoldDB" id="A0A834HJR7"/>
<dbReference type="Proteomes" id="UP000626092">
    <property type="component" value="Unassembled WGS sequence"/>
</dbReference>
<dbReference type="PANTHER" id="PTHR24209">
    <property type="entry name" value="PROTEIN DA1-RELATED 2"/>
    <property type="match status" value="1"/>
</dbReference>
<name>A0A834HJR7_RHOSS</name>
<accession>A0A834HJR7</accession>
<dbReference type="PANTHER" id="PTHR24209:SF31">
    <property type="entry name" value="PROTEIN DA1-LIKE ISOFORM X1"/>
    <property type="match status" value="1"/>
</dbReference>
<comment type="caution">
    <text evidence="2">The sequence shown here is derived from an EMBL/GenBank/DDBJ whole genome shotgun (WGS) entry which is preliminary data.</text>
</comment>
<keyword evidence="3" id="KW-1185">Reference proteome</keyword>
<dbReference type="InterPro" id="IPR022087">
    <property type="entry name" value="DA1-like_dom"/>
</dbReference>
<proteinExistence type="predicted"/>
<dbReference type="GO" id="GO:0043130">
    <property type="term" value="F:ubiquitin binding"/>
    <property type="evidence" value="ECO:0007669"/>
    <property type="project" value="TreeGrafter"/>
</dbReference>